<name>A0A7S9E092_9ALTE</name>
<keyword evidence="3" id="KW-1185">Reference proteome</keyword>
<dbReference type="KEGG" id="smaa:IT774_10245"/>
<accession>A0A7S9E092</accession>
<dbReference type="RefSeq" id="WP_195812267.1">
    <property type="nucleotide sequence ID" value="NZ_CP064795.1"/>
</dbReference>
<organism evidence="2 3">
    <name type="scientific">Salinimonas marina</name>
    <dbReference type="NCBI Taxonomy" id="2785918"/>
    <lineage>
        <taxon>Bacteria</taxon>
        <taxon>Pseudomonadati</taxon>
        <taxon>Pseudomonadota</taxon>
        <taxon>Gammaproteobacteria</taxon>
        <taxon>Alteromonadales</taxon>
        <taxon>Alteromonadaceae</taxon>
        <taxon>Alteromonas/Salinimonas group</taxon>
        <taxon>Salinimonas</taxon>
    </lineage>
</organism>
<evidence type="ECO:0000256" key="1">
    <source>
        <dbReference type="SAM" id="MobiDB-lite"/>
    </source>
</evidence>
<protein>
    <submittedName>
        <fullName evidence="2">Hemagglutinin repeat-containing protein</fullName>
    </submittedName>
</protein>
<gene>
    <name evidence="2" type="ORF">IT774_10245</name>
</gene>
<dbReference type="Pfam" id="PF13332">
    <property type="entry name" value="Fil_haemagg_2"/>
    <property type="match status" value="1"/>
</dbReference>
<dbReference type="AlphaFoldDB" id="A0A7S9E092"/>
<dbReference type="EMBL" id="CP064795">
    <property type="protein sequence ID" value="QPG07196.1"/>
    <property type="molecule type" value="Genomic_DNA"/>
</dbReference>
<evidence type="ECO:0000313" key="2">
    <source>
        <dbReference type="EMBL" id="QPG07196.1"/>
    </source>
</evidence>
<reference evidence="2 3" key="1">
    <citation type="submission" date="2020-11" db="EMBL/GenBank/DDBJ databases">
        <title>Complete genome sequence for Salinimonas sp. strain G2-b.</title>
        <authorList>
            <person name="Park S.-J."/>
        </authorList>
    </citation>
    <scope>NUCLEOTIDE SEQUENCE [LARGE SCALE GENOMIC DNA]</scope>
    <source>
        <strain evidence="2 3">G2-b</strain>
    </source>
</reference>
<feature type="region of interest" description="Disordered" evidence="1">
    <location>
        <begin position="25"/>
        <end position="52"/>
    </location>
</feature>
<proteinExistence type="predicted"/>
<dbReference type="GO" id="GO:0003824">
    <property type="term" value="F:catalytic activity"/>
    <property type="evidence" value="ECO:0007669"/>
    <property type="project" value="UniProtKB-ARBA"/>
</dbReference>
<dbReference type="InterPro" id="IPR025157">
    <property type="entry name" value="Hemagglutinin_rpt"/>
</dbReference>
<dbReference type="Proteomes" id="UP000595095">
    <property type="component" value="Chromosome"/>
</dbReference>
<feature type="compositionally biased region" description="Polar residues" evidence="1">
    <location>
        <begin position="236"/>
        <end position="246"/>
    </location>
</feature>
<feature type="region of interest" description="Disordered" evidence="1">
    <location>
        <begin position="227"/>
        <end position="246"/>
    </location>
</feature>
<evidence type="ECO:0000313" key="3">
    <source>
        <dbReference type="Proteomes" id="UP000595095"/>
    </source>
</evidence>
<sequence length="550" mass="57182">MASQDTQRSQTDTQSGSMTIAQTVWGSAGGPTVNASLNSSKQQDKQTTHNNSTLTANNLNIATTGDTTIIGGNLHGANAVNMVIGGDLTLESVQDRFSGSNKGMGISGGMSLGGVFTNENGAKANSKEVKTTAIGQGGDVSSVNGGVNASNGRYQKTETVLSSITGGTVDVSVDGNTQLTGALLAAVDAEGNDTGNLSLSTDSLNTTDLTNRSYSSNQSVGVNANVGVSDAANPADPNQSNTDLALNSSNYSYQNENSQSLDKTLATIGEGSVSVNGEDTSPDGVNRDVALVNKEIYNVDRQQGNIELTVDHRLLSEDGRKEIAEDVKGVAEKIVAAKREIQTWGDQVPPELQTLLPEFETMVEAAILEGRDIEPLKELFEDPNLIASVKNFAPLANLADTDPELLKQQLKEGIAVSVAPNEQGEDVLHITVKGTGNVPAVTQMVDGINSLMKVAESVPEDAAKVMEMALVAAGGAASIVMEVTTEVAAQTEAGQTLLTKVNTGLETLGNVVGSVAAGSDTLDEFVQDVAAEKQHQDSDYYRSMQGGVMA</sequence>